<gene>
    <name evidence="5" type="ORF">FA14DRAFT_160942</name>
</gene>
<dbReference type="Gene3D" id="1.10.287.110">
    <property type="entry name" value="DnaJ domain"/>
    <property type="match status" value="1"/>
</dbReference>
<dbReference type="InterPro" id="IPR001623">
    <property type="entry name" value="DnaJ_domain"/>
</dbReference>
<dbReference type="InterPro" id="IPR051948">
    <property type="entry name" value="Hsp70_co-chaperone_J-domain"/>
</dbReference>
<feature type="domain" description="J" evidence="4">
    <location>
        <begin position="77"/>
        <end position="142"/>
    </location>
</feature>
<dbReference type="GeneID" id="37020678"/>
<evidence type="ECO:0000256" key="3">
    <source>
        <dbReference type="SAM" id="Phobius"/>
    </source>
</evidence>
<feature type="region of interest" description="Disordered" evidence="2">
    <location>
        <begin position="315"/>
        <end position="342"/>
    </location>
</feature>
<keyword evidence="3" id="KW-1133">Transmembrane helix</keyword>
<dbReference type="SMART" id="SM00271">
    <property type="entry name" value="DnaJ"/>
    <property type="match status" value="1"/>
</dbReference>
<dbReference type="GO" id="GO:0051787">
    <property type="term" value="F:misfolded protein binding"/>
    <property type="evidence" value="ECO:0007669"/>
    <property type="project" value="TreeGrafter"/>
</dbReference>
<dbReference type="PANTHER" id="PTHR44360:SF1">
    <property type="entry name" value="DNAJ HOMOLOG SUBFAMILY B MEMBER 9"/>
    <property type="match status" value="1"/>
</dbReference>
<evidence type="ECO:0000256" key="2">
    <source>
        <dbReference type="SAM" id="MobiDB-lite"/>
    </source>
</evidence>
<feature type="compositionally biased region" description="Low complexity" evidence="2">
    <location>
        <begin position="401"/>
        <end position="415"/>
    </location>
</feature>
<dbReference type="PRINTS" id="PR00625">
    <property type="entry name" value="JDOMAIN"/>
</dbReference>
<reference evidence="5 6" key="1">
    <citation type="journal article" date="2018" name="Mol. Biol. Evol.">
        <title>Broad Genomic Sampling Reveals a Smut Pathogenic Ancestry of the Fungal Clade Ustilaginomycotina.</title>
        <authorList>
            <person name="Kijpornyongpan T."/>
            <person name="Mondo S.J."/>
            <person name="Barry K."/>
            <person name="Sandor L."/>
            <person name="Lee J."/>
            <person name="Lipzen A."/>
            <person name="Pangilinan J."/>
            <person name="LaButti K."/>
            <person name="Hainaut M."/>
            <person name="Henrissat B."/>
            <person name="Grigoriev I.V."/>
            <person name="Spatafora J.W."/>
            <person name="Aime M.C."/>
        </authorList>
    </citation>
    <scope>NUCLEOTIDE SEQUENCE [LARGE SCALE GENOMIC DNA]</scope>
    <source>
        <strain evidence="5 6">MCA 3882</strain>
    </source>
</reference>
<dbReference type="CDD" id="cd06257">
    <property type="entry name" value="DnaJ"/>
    <property type="match status" value="1"/>
</dbReference>
<dbReference type="RefSeq" id="XP_025356340.1">
    <property type="nucleotide sequence ID" value="XM_025498897.1"/>
</dbReference>
<dbReference type="AlphaFoldDB" id="A0A316VG44"/>
<dbReference type="InParanoid" id="A0A316VG44"/>
<dbReference type="Proteomes" id="UP000245771">
    <property type="component" value="Unassembled WGS sequence"/>
</dbReference>
<dbReference type="PANTHER" id="PTHR44360">
    <property type="entry name" value="DNAJ HOMOLOG SUBFAMILY B MEMBER 9"/>
    <property type="match status" value="1"/>
</dbReference>
<dbReference type="InterPro" id="IPR036869">
    <property type="entry name" value="J_dom_sf"/>
</dbReference>
<feature type="transmembrane region" description="Helical" evidence="3">
    <location>
        <begin position="54"/>
        <end position="72"/>
    </location>
</feature>
<keyword evidence="6" id="KW-1185">Reference proteome</keyword>
<dbReference type="GO" id="GO:0036503">
    <property type="term" value="P:ERAD pathway"/>
    <property type="evidence" value="ECO:0007669"/>
    <property type="project" value="TreeGrafter"/>
</dbReference>
<proteinExistence type="predicted"/>
<keyword evidence="3" id="KW-0472">Membrane</keyword>
<dbReference type="PROSITE" id="PS00636">
    <property type="entry name" value="DNAJ_1"/>
    <property type="match status" value="1"/>
</dbReference>
<organism evidence="5 6">
    <name type="scientific">Meira miltonrushii</name>
    <dbReference type="NCBI Taxonomy" id="1280837"/>
    <lineage>
        <taxon>Eukaryota</taxon>
        <taxon>Fungi</taxon>
        <taxon>Dikarya</taxon>
        <taxon>Basidiomycota</taxon>
        <taxon>Ustilaginomycotina</taxon>
        <taxon>Exobasidiomycetes</taxon>
        <taxon>Exobasidiales</taxon>
        <taxon>Brachybasidiaceae</taxon>
        <taxon>Meira</taxon>
    </lineage>
</organism>
<dbReference type="OrthoDB" id="10250354at2759"/>
<evidence type="ECO:0000259" key="4">
    <source>
        <dbReference type="PROSITE" id="PS50076"/>
    </source>
</evidence>
<dbReference type="Pfam" id="PF00226">
    <property type="entry name" value="DnaJ"/>
    <property type="match status" value="1"/>
</dbReference>
<feature type="compositionally biased region" description="Basic and acidic residues" evidence="2">
    <location>
        <begin position="372"/>
        <end position="392"/>
    </location>
</feature>
<evidence type="ECO:0000313" key="5">
    <source>
        <dbReference type="EMBL" id="PWN36038.1"/>
    </source>
</evidence>
<evidence type="ECO:0000313" key="6">
    <source>
        <dbReference type="Proteomes" id="UP000245771"/>
    </source>
</evidence>
<feature type="transmembrane region" description="Helical" evidence="3">
    <location>
        <begin position="14"/>
        <end position="33"/>
    </location>
</feature>
<sequence>MAGGSEVMAVLMPFISWSVLPQLLTKFALRGLYDMHILTRPSTPIQAQLHARRVQALVIIGYLLYTVYSTIFKRDPNFYEVLGIPLDCDADDIRRSFRRLARIYHPDKTAGRQQDQLFFIEIRKAHDALADPLKRLAYDRFGPSVLEKRELATEREFFLHGFQSSLGFYIVHPISYGFVNWLAGRKAISYWLVTLYIILLASEFSLIMGVRRWDGFGLLPATMTAHDLVASLHSAYTAVILASSHLGPLLPTLRNPAANTSFNHLFDGAASEKDMVGLRELVMQQEMKMADIHIQSGRNQDMNLLPLRPIPKSSVSTLQQAANEAAKRRSKPRITGTGPSVRQPSRLEQTFIHRLSQLILRHRLEVIPAVREAEKKRSASRHERKEIRRSESEASVEQVPSSISSNGNGVNNVKA</sequence>
<keyword evidence="3" id="KW-0812">Transmembrane</keyword>
<dbReference type="SUPFAM" id="SSF46565">
    <property type="entry name" value="Chaperone J-domain"/>
    <property type="match status" value="1"/>
</dbReference>
<protein>
    <submittedName>
        <fullName evidence="5">DnaJ-domain-containing protein</fullName>
    </submittedName>
</protein>
<dbReference type="GO" id="GO:0051087">
    <property type="term" value="F:protein-folding chaperone binding"/>
    <property type="evidence" value="ECO:0007669"/>
    <property type="project" value="TreeGrafter"/>
</dbReference>
<dbReference type="EMBL" id="KZ819603">
    <property type="protein sequence ID" value="PWN36038.1"/>
    <property type="molecule type" value="Genomic_DNA"/>
</dbReference>
<feature type="region of interest" description="Disordered" evidence="2">
    <location>
        <begin position="372"/>
        <end position="415"/>
    </location>
</feature>
<dbReference type="STRING" id="1280837.A0A316VG44"/>
<name>A0A316VG44_9BASI</name>
<dbReference type="PROSITE" id="PS50076">
    <property type="entry name" value="DNAJ_2"/>
    <property type="match status" value="1"/>
</dbReference>
<feature type="transmembrane region" description="Helical" evidence="3">
    <location>
        <begin position="190"/>
        <end position="210"/>
    </location>
</feature>
<feature type="transmembrane region" description="Helical" evidence="3">
    <location>
        <begin position="166"/>
        <end position="183"/>
    </location>
</feature>
<keyword evidence="1" id="KW-0143">Chaperone</keyword>
<evidence type="ECO:0000256" key="1">
    <source>
        <dbReference type="ARBA" id="ARBA00023186"/>
    </source>
</evidence>
<dbReference type="GO" id="GO:0005783">
    <property type="term" value="C:endoplasmic reticulum"/>
    <property type="evidence" value="ECO:0007669"/>
    <property type="project" value="TreeGrafter"/>
</dbReference>
<accession>A0A316VG44</accession>
<dbReference type="InterPro" id="IPR018253">
    <property type="entry name" value="DnaJ_domain_CS"/>
</dbReference>